<keyword evidence="3" id="KW-1185">Reference proteome</keyword>
<evidence type="ECO:0000313" key="2">
    <source>
        <dbReference type="EMBL" id="KAG7296121.1"/>
    </source>
</evidence>
<reference evidence="2 3" key="1">
    <citation type="submission" date="2021-06" db="EMBL/GenBank/DDBJ databases">
        <title>A haploid diamondback moth (Plutella xylostella L.) genome assembly resolves 31 chromosomes and identifies a diamide resistance mutation.</title>
        <authorList>
            <person name="Ward C.M."/>
            <person name="Perry K.D."/>
            <person name="Baker G."/>
            <person name="Powis K."/>
            <person name="Heckel D.G."/>
            <person name="Baxter S.W."/>
        </authorList>
    </citation>
    <scope>NUCLEOTIDE SEQUENCE [LARGE SCALE GENOMIC DNA]</scope>
    <source>
        <strain evidence="2 3">LV</strain>
        <tissue evidence="2">Single pupa</tissue>
    </source>
</reference>
<dbReference type="EMBL" id="JAHIBW010000029">
    <property type="protein sequence ID" value="KAG7296121.1"/>
    <property type="molecule type" value="Genomic_DNA"/>
</dbReference>
<dbReference type="Proteomes" id="UP000823941">
    <property type="component" value="Chromosome 29"/>
</dbReference>
<gene>
    <name evidence="2" type="ORF">JYU34_021217</name>
</gene>
<sequence>MAWCESSWRNATGGVVSRRGRSPHLHAAAAAAAVAQRLWDMRAWVVHRGLSQRPLCSRAHSWKAQLWRGAFPLPTWPPGDAAAPPSAGLTLSSPASQ</sequence>
<proteinExistence type="predicted"/>
<name>A0ABQ7PT27_PLUXY</name>
<organism evidence="2 3">
    <name type="scientific">Plutella xylostella</name>
    <name type="common">Diamondback moth</name>
    <name type="synonym">Plutella maculipennis</name>
    <dbReference type="NCBI Taxonomy" id="51655"/>
    <lineage>
        <taxon>Eukaryota</taxon>
        <taxon>Metazoa</taxon>
        <taxon>Ecdysozoa</taxon>
        <taxon>Arthropoda</taxon>
        <taxon>Hexapoda</taxon>
        <taxon>Insecta</taxon>
        <taxon>Pterygota</taxon>
        <taxon>Neoptera</taxon>
        <taxon>Endopterygota</taxon>
        <taxon>Lepidoptera</taxon>
        <taxon>Glossata</taxon>
        <taxon>Ditrysia</taxon>
        <taxon>Yponomeutoidea</taxon>
        <taxon>Plutellidae</taxon>
        <taxon>Plutella</taxon>
    </lineage>
</organism>
<evidence type="ECO:0000256" key="1">
    <source>
        <dbReference type="SAM" id="MobiDB-lite"/>
    </source>
</evidence>
<feature type="region of interest" description="Disordered" evidence="1">
    <location>
        <begin position="1"/>
        <end position="21"/>
    </location>
</feature>
<protein>
    <submittedName>
        <fullName evidence="2">Uncharacterized protein</fullName>
    </submittedName>
</protein>
<feature type="compositionally biased region" description="Low complexity" evidence="1">
    <location>
        <begin position="78"/>
        <end position="88"/>
    </location>
</feature>
<feature type="region of interest" description="Disordered" evidence="1">
    <location>
        <begin position="77"/>
        <end position="97"/>
    </location>
</feature>
<comment type="caution">
    <text evidence="2">The sequence shown here is derived from an EMBL/GenBank/DDBJ whole genome shotgun (WGS) entry which is preliminary data.</text>
</comment>
<accession>A0ABQ7PT27</accession>
<evidence type="ECO:0000313" key="3">
    <source>
        <dbReference type="Proteomes" id="UP000823941"/>
    </source>
</evidence>